<dbReference type="PROSITE" id="PS51504">
    <property type="entry name" value="H15"/>
    <property type="match status" value="1"/>
</dbReference>
<dbReference type="InterPro" id="IPR036390">
    <property type="entry name" value="WH_DNA-bd_sf"/>
</dbReference>
<dbReference type="SMART" id="SM00526">
    <property type="entry name" value="H15"/>
    <property type="match status" value="1"/>
</dbReference>
<evidence type="ECO:0000256" key="1">
    <source>
        <dbReference type="SAM" id="MobiDB-lite"/>
    </source>
</evidence>
<name>A0A3B0K589_DROGU</name>
<dbReference type="GO" id="GO:0003677">
    <property type="term" value="F:DNA binding"/>
    <property type="evidence" value="ECO:0007669"/>
    <property type="project" value="InterPro"/>
</dbReference>
<dbReference type="Gene3D" id="1.10.10.10">
    <property type="entry name" value="Winged helix-like DNA-binding domain superfamily/Winged helix DNA-binding domain"/>
    <property type="match status" value="1"/>
</dbReference>
<dbReference type="Pfam" id="PF00538">
    <property type="entry name" value="Linker_histone"/>
    <property type="match status" value="1"/>
</dbReference>
<dbReference type="AlphaFoldDB" id="A0A3B0K589"/>
<proteinExistence type="predicted"/>
<dbReference type="Proteomes" id="UP000268350">
    <property type="component" value="Unassembled WGS sequence"/>
</dbReference>
<sequence length="400" mass="44267">MSSATEESDNEVPEQNKTQSEEGSTTDEENPVQTDDEEGAVGGTKAPAESYHSEKEEDSIYETDDNGEARSSHIYPTPPSDGENMVPASKPKRGKRRRTVIEMAMDAIEELKNKRGSSVIAIVKYLRSNDHKVANERRFNTLVYRMLKQGVTDGQVTQHKRSFKLSQATINERKAEEKMKGKMAKEQEQKSKGKKEDKSNKRAKAAEEEVSEVSSEDEDPKPRDAAKRRAKPPATGRGKPAKASERKTNQPRKKMKKSDGSAYAVAVTSTSNKAAAGAAVLAAMEKAEKPPAFLGALEMAGPSRTRNKRMITEVMYDDDEDNDEDEKDEDDDDEEDEEEENEDDEDNKAEDPLETPQTKKGKGAALIKIKLPDSFSTSKLVAQATSTPQAADKKATHKRK</sequence>
<accession>A0A3B0K589</accession>
<feature type="compositionally biased region" description="Polar residues" evidence="1">
    <location>
        <begin position="13"/>
        <end position="23"/>
    </location>
</feature>
<dbReference type="InterPro" id="IPR005818">
    <property type="entry name" value="Histone_H1/H5_H15"/>
</dbReference>
<feature type="compositionally biased region" description="Acidic residues" evidence="1">
    <location>
        <begin position="315"/>
        <end position="348"/>
    </location>
</feature>
<gene>
    <name evidence="3" type="ORF">DGUA_6G020093</name>
</gene>
<feature type="domain" description="H15" evidence="2">
    <location>
        <begin position="96"/>
        <end position="167"/>
    </location>
</feature>
<dbReference type="OrthoDB" id="10070354at2759"/>
<feature type="compositionally biased region" description="Acidic residues" evidence="1">
    <location>
        <begin position="56"/>
        <end position="66"/>
    </location>
</feature>
<organism evidence="3 4">
    <name type="scientific">Drosophila guanche</name>
    <name type="common">Fruit fly</name>
    <dbReference type="NCBI Taxonomy" id="7266"/>
    <lineage>
        <taxon>Eukaryota</taxon>
        <taxon>Metazoa</taxon>
        <taxon>Ecdysozoa</taxon>
        <taxon>Arthropoda</taxon>
        <taxon>Hexapoda</taxon>
        <taxon>Insecta</taxon>
        <taxon>Pterygota</taxon>
        <taxon>Neoptera</taxon>
        <taxon>Endopterygota</taxon>
        <taxon>Diptera</taxon>
        <taxon>Brachycera</taxon>
        <taxon>Muscomorpha</taxon>
        <taxon>Ephydroidea</taxon>
        <taxon>Drosophilidae</taxon>
        <taxon>Drosophila</taxon>
        <taxon>Sophophora</taxon>
    </lineage>
</organism>
<protein>
    <submittedName>
        <fullName evidence="3">Blast:Histone H1</fullName>
    </submittedName>
</protein>
<dbReference type="GO" id="GO:0000786">
    <property type="term" value="C:nucleosome"/>
    <property type="evidence" value="ECO:0007669"/>
    <property type="project" value="InterPro"/>
</dbReference>
<feature type="compositionally biased region" description="Acidic residues" evidence="1">
    <location>
        <begin position="24"/>
        <end position="39"/>
    </location>
</feature>
<dbReference type="SUPFAM" id="SSF46785">
    <property type="entry name" value="Winged helix' DNA-binding domain"/>
    <property type="match status" value="1"/>
</dbReference>
<evidence type="ECO:0000259" key="2">
    <source>
        <dbReference type="PROSITE" id="PS51504"/>
    </source>
</evidence>
<keyword evidence="4" id="KW-1185">Reference proteome</keyword>
<feature type="region of interest" description="Disordered" evidence="1">
    <location>
        <begin position="302"/>
        <end position="400"/>
    </location>
</feature>
<feature type="compositionally biased region" description="Basic and acidic residues" evidence="1">
    <location>
        <begin position="171"/>
        <end position="207"/>
    </location>
</feature>
<dbReference type="EMBL" id="OUUW01000019">
    <property type="protein sequence ID" value="SPP89305.1"/>
    <property type="molecule type" value="Genomic_DNA"/>
</dbReference>
<evidence type="ECO:0000313" key="3">
    <source>
        <dbReference type="EMBL" id="SPP89305.1"/>
    </source>
</evidence>
<feature type="region of interest" description="Disordered" evidence="1">
    <location>
        <begin position="1"/>
        <end position="98"/>
    </location>
</feature>
<feature type="compositionally biased region" description="Acidic residues" evidence="1">
    <location>
        <begin position="1"/>
        <end position="12"/>
    </location>
</feature>
<dbReference type="STRING" id="7266.A0A3B0K589"/>
<reference evidence="4" key="1">
    <citation type="submission" date="2018-01" db="EMBL/GenBank/DDBJ databases">
        <authorList>
            <person name="Alioto T."/>
            <person name="Alioto T."/>
        </authorList>
    </citation>
    <scope>NUCLEOTIDE SEQUENCE [LARGE SCALE GENOMIC DNA]</scope>
</reference>
<evidence type="ECO:0000313" key="4">
    <source>
        <dbReference type="Proteomes" id="UP000268350"/>
    </source>
</evidence>
<feature type="region of interest" description="Disordered" evidence="1">
    <location>
        <begin position="153"/>
        <end position="264"/>
    </location>
</feature>
<feature type="compositionally biased region" description="Polar residues" evidence="1">
    <location>
        <begin position="374"/>
        <end position="389"/>
    </location>
</feature>
<feature type="compositionally biased region" description="Acidic residues" evidence="1">
    <location>
        <begin position="208"/>
        <end position="219"/>
    </location>
</feature>
<dbReference type="GO" id="GO:0006334">
    <property type="term" value="P:nucleosome assembly"/>
    <property type="evidence" value="ECO:0007669"/>
    <property type="project" value="InterPro"/>
</dbReference>
<dbReference type="InterPro" id="IPR036388">
    <property type="entry name" value="WH-like_DNA-bd_sf"/>
</dbReference>